<sequence length="189" mass="20909">MASKEALRKTYLAALQRWPKDPLRPECQLQGVLSKRLAESSKYPGKTQDGGHPARQVNALVSLLTNRYMAKYAVAGEDSRSGGMMTPRSNPTYYGDLMRDLEEVPTRTWAQRVGLKMKEYGTGQREATERPLFISVVETACPKSCIPSTLPNECSTGITESTAQPLTSSTMPTWLEQCTAWLALEACES</sequence>
<dbReference type="PANTHER" id="PTHR28250:SF1">
    <property type="entry name" value="CYTOCHROME B PRE-MRNA-PROCESSING PROTEIN 6"/>
    <property type="match status" value="1"/>
</dbReference>
<dbReference type="AlphaFoldDB" id="A0A423WA93"/>
<accession>A0A423WA93</accession>
<evidence type="ECO:0000313" key="1">
    <source>
        <dbReference type="EMBL" id="ROW00277.1"/>
    </source>
</evidence>
<dbReference type="GO" id="GO:0061671">
    <property type="term" value="C:Cbp3p-Cbp6 complex"/>
    <property type="evidence" value="ECO:0007669"/>
    <property type="project" value="InterPro"/>
</dbReference>
<evidence type="ECO:0000313" key="2">
    <source>
        <dbReference type="Proteomes" id="UP000284375"/>
    </source>
</evidence>
<protein>
    <submittedName>
        <fullName evidence="1">Uncharacterized protein</fullName>
    </submittedName>
</protein>
<dbReference type="GO" id="GO:0034551">
    <property type="term" value="P:mitochondrial respiratory chain complex III assembly"/>
    <property type="evidence" value="ECO:0007669"/>
    <property type="project" value="TreeGrafter"/>
</dbReference>
<reference evidence="1 2" key="1">
    <citation type="submission" date="2015-09" db="EMBL/GenBank/DDBJ databases">
        <title>Host preference determinants of Valsa canker pathogens revealed by comparative genomics.</title>
        <authorList>
            <person name="Yin Z."/>
            <person name="Huang L."/>
        </authorList>
    </citation>
    <scope>NUCLEOTIDE SEQUENCE [LARGE SCALE GENOMIC DNA]</scope>
    <source>
        <strain evidence="1 2">YSFL</strain>
    </source>
</reference>
<dbReference type="EMBL" id="LJZO01000009">
    <property type="protein sequence ID" value="ROW00277.1"/>
    <property type="molecule type" value="Genomic_DNA"/>
</dbReference>
<organism evidence="1 2">
    <name type="scientific">Cytospora chrysosperma</name>
    <name type="common">Cytospora canker fungus</name>
    <name type="synonym">Sphaeria chrysosperma</name>
    <dbReference type="NCBI Taxonomy" id="252740"/>
    <lineage>
        <taxon>Eukaryota</taxon>
        <taxon>Fungi</taxon>
        <taxon>Dikarya</taxon>
        <taxon>Ascomycota</taxon>
        <taxon>Pezizomycotina</taxon>
        <taxon>Sordariomycetes</taxon>
        <taxon>Sordariomycetidae</taxon>
        <taxon>Diaporthales</taxon>
        <taxon>Cytosporaceae</taxon>
        <taxon>Cytospora</taxon>
    </lineage>
</organism>
<dbReference type="Proteomes" id="UP000284375">
    <property type="component" value="Unassembled WGS sequence"/>
</dbReference>
<dbReference type="GO" id="GO:0043022">
    <property type="term" value="F:ribosome binding"/>
    <property type="evidence" value="ECO:0007669"/>
    <property type="project" value="InterPro"/>
</dbReference>
<dbReference type="InterPro" id="IPR037653">
    <property type="entry name" value="Cbp6"/>
</dbReference>
<gene>
    <name evidence="1" type="ORF">VSDG_03641</name>
</gene>
<dbReference type="Pfam" id="PF20180">
    <property type="entry name" value="UQCC2_CBP6"/>
    <property type="match status" value="1"/>
</dbReference>
<comment type="caution">
    <text evidence="1">The sequence shown here is derived from an EMBL/GenBank/DDBJ whole genome shotgun (WGS) entry which is preliminary data.</text>
</comment>
<keyword evidence="2" id="KW-1185">Reference proteome</keyword>
<proteinExistence type="predicted"/>
<name>A0A423WA93_CYTCH</name>
<dbReference type="OrthoDB" id="2107880at2759"/>
<dbReference type="PANTHER" id="PTHR28250">
    <property type="entry name" value="CYTOCHROME B PRE-MRNA-PROCESSING PROTEIN 6"/>
    <property type="match status" value="1"/>
</dbReference>